<dbReference type="Proteomes" id="UP001054857">
    <property type="component" value="Unassembled WGS sequence"/>
</dbReference>
<dbReference type="GO" id="GO:0009507">
    <property type="term" value="C:chloroplast"/>
    <property type="evidence" value="ECO:0007669"/>
    <property type="project" value="UniProtKB-SubCell"/>
</dbReference>
<feature type="region of interest" description="Disordered" evidence="18">
    <location>
        <begin position="13"/>
        <end position="37"/>
    </location>
</feature>
<reference evidence="20 21" key="1">
    <citation type="journal article" date="2021" name="Sci. Rep.">
        <title>Genome sequencing of the multicellular alga Astrephomene provides insights into convergent evolution of germ-soma differentiation.</title>
        <authorList>
            <person name="Yamashita S."/>
            <person name="Yamamoto K."/>
            <person name="Matsuzaki R."/>
            <person name="Suzuki S."/>
            <person name="Yamaguchi H."/>
            <person name="Hirooka S."/>
            <person name="Minakuchi Y."/>
            <person name="Miyagishima S."/>
            <person name="Kawachi M."/>
            <person name="Toyoda A."/>
            <person name="Nozaki H."/>
        </authorList>
    </citation>
    <scope>NUCLEOTIDE SEQUENCE [LARGE SCALE GENOMIC DNA]</scope>
    <source>
        <strain evidence="20 21">NIES-4017</strain>
    </source>
</reference>
<dbReference type="EMBL" id="BMAR01000032">
    <property type="protein sequence ID" value="GFR49688.1"/>
    <property type="molecule type" value="Genomic_DNA"/>
</dbReference>
<keyword evidence="9" id="KW-0418">Kinase</keyword>
<dbReference type="GO" id="GO:0016020">
    <property type="term" value="C:membrane"/>
    <property type="evidence" value="ECO:0007669"/>
    <property type="project" value="UniProtKB-SubCell"/>
</dbReference>
<dbReference type="InterPro" id="IPR002893">
    <property type="entry name" value="Znf_MYND"/>
</dbReference>
<evidence type="ECO:0000256" key="18">
    <source>
        <dbReference type="SAM" id="MobiDB-lite"/>
    </source>
</evidence>
<keyword evidence="13" id="KW-0472">Membrane</keyword>
<evidence type="ECO:0000256" key="8">
    <source>
        <dbReference type="ARBA" id="ARBA00022771"/>
    </source>
</evidence>
<sequence length="142" mass="14153">EVEAAIAQYGCFQGGEQGDTSRSNSSSGSGSRTGLLRSKAVPGAPAAAAAAPAPAAASASALLPPPMPVPPVRSQLLQLCANPLCGSYGGACEGSLKLGKCSGCGGAVQYCCGECQRQHWRAGHKQECVLVKGRAHEKGTGA</sequence>
<keyword evidence="11" id="KW-0809">Transit peptide</keyword>
<dbReference type="GO" id="GO:0010276">
    <property type="term" value="F:phytol kinase activity"/>
    <property type="evidence" value="ECO:0007669"/>
    <property type="project" value="UniProtKB-EC"/>
</dbReference>
<dbReference type="Pfam" id="PF01753">
    <property type="entry name" value="zf-MYND"/>
    <property type="match status" value="1"/>
</dbReference>
<keyword evidence="5" id="KW-0808">Transferase</keyword>
<evidence type="ECO:0000256" key="2">
    <source>
        <dbReference type="ARBA" id="ARBA00010794"/>
    </source>
</evidence>
<evidence type="ECO:0000256" key="14">
    <source>
        <dbReference type="ARBA" id="ARBA00024015"/>
    </source>
</evidence>
<dbReference type="EC" id="2.7.1.182" evidence="15"/>
<comment type="subcellular location">
    <subcellularLocation>
        <location evidence="1">Plastid</location>
        <location evidence="1">Chloroplast membrane</location>
        <topology evidence="1">Multi-pass membrane protein</topology>
    </subcellularLocation>
</comment>
<feature type="compositionally biased region" description="Low complexity" evidence="18">
    <location>
        <begin position="20"/>
        <end position="37"/>
    </location>
</feature>
<dbReference type="AlphaFoldDB" id="A0AAD3DZV1"/>
<evidence type="ECO:0000313" key="21">
    <source>
        <dbReference type="Proteomes" id="UP001054857"/>
    </source>
</evidence>
<dbReference type="PANTHER" id="PTHR32523">
    <property type="entry name" value="PHYTOL KINASE 1, CHLOROPLASTIC"/>
    <property type="match status" value="1"/>
</dbReference>
<evidence type="ECO:0000256" key="9">
    <source>
        <dbReference type="ARBA" id="ARBA00022777"/>
    </source>
</evidence>
<evidence type="ECO:0000256" key="1">
    <source>
        <dbReference type="ARBA" id="ARBA00004508"/>
    </source>
</evidence>
<comment type="pathway">
    <text evidence="14">Cofactor biosynthesis; tocopherol biosynthesis.</text>
</comment>
<keyword evidence="12" id="KW-1133">Transmembrane helix</keyword>
<keyword evidence="8 17" id="KW-0863">Zinc-finger</keyword>
<dbReference type="InterPro" id="IPR039606">
    <property type="entry name" value="Phytol/farnesol_kinase"/>
</dbReference>
<proteinExistence type="inferred from homology"/>
<dbReference type="GO" id="GO:0008270">
    <property type="term" value="F:zinc ion binding"/>
    <property type="evidence" value="ECO:0007669"/>
    <property type="project" value="UniProtKB-KW"/>
</dbReference>
<evidence type="ECO:0000256" key="4">
    <source>
        <dbReference type="ARBA" id="ARBA00022640"/>
    </source>
</evidence>
<gene>
    <name evidence="20" type="ORF">Agub_g11837</name>
</gene>
<keyword evidence="4" id="KW-0934">Plastid</keyword>
<keyword evidence="3" id="KW-0150">Chloroplast</keyword>
<evidence type="ECO:0000259" key="19">
    <source>
        <dbReference type="PROSITE" id="PS50865"/>
    </source>
</evidence>
<accession>A0AAD3DZV1</accession>
<evidence type="ECO:0000256" key="13">
    <source>
        <dbReference type="ARBA" id="ARBA00023136"/>
    </source>
</evidence>
<evidence type="ECO:0000256" key="6">
    <source>
        <dbReference type="ARBA" id="ARBA00022692"/>
    </source>
</evidence>
<evidence type="ECO:0000256" key="5">
    <source>
        <dbReference type="ARBA" id="ARBA00022679"/>
    </source>
</evidence>
<evidence type="ECO:0000256" key="12">
    <source>
        <dbReference type="ARBA" id="ARBA00022989"/>
    </source>
</evidence>
<name>A0AAD3DZV1_9CHLO</name>
<keyword evidence="7" id="KW-0479">Metal-binding</keyword>
<evidence type="ECO:0000256" key="16">
    <source>
        <dbReference type="ARBA" id="ARBA00048889"/>
    </source>
</evidence>
<feature type="non-terminal residue" evidence="20">
    <location>
        <position position="1"/>
    </location>
</feature>
<comment type="catalytic activity">
    <reaction evidence="16">
        <text>phytol + CTP = phytyl phosphate + CDP + H(+)</text>
        <dbReference type="Rhea" id="RHEA:38055"/>
        <dbReference type="ChEBI" id="CHEBI:15378"/>
        <dbReference type="ChEBI" id="CHEBI:17327"/>
        <dbReference type="ChEBI" id="CHEBI:37563"/>
        <dbReference type="ChEBI" id="CHEBI:58069"/>
        <dbReference type="ChEBI" id="CHEBI:75483"/>
        <dbReference type="EC" id="2.7.1.182"/>
    </reaction>
</comment>
<dbReference type="PANTHER" id="PTHR32523:SF8">
    <property type="entry name" value="DOLICHOL KINASE"/>
    <property type="match status" value="1"/>
</dbReference>
<evidence type="ECO:0000313" key="20">
    <source>
        <dbReference type="EMBL" id="GFR49688.1"/>
    </source>
</evidence>
<comment type="caution">
    <text evidence="20">The sequence shown here is derived from an EMBL/GenBank/DDBJ whole genome shotgun (WGS) entry which is preliminary data.</text>
</comment>
<keyword evidence="10" id="KW-0862">Zinc</keyword>
<dbReference type="SUPFAM" id="SSF144232">
    <property type="entry name" value="HIT/MYND zinc finger-like"/>
    <property type="match status" value="1"/>
</dbReference>
<dbReference type="Gene3D" id="6.10.140.2220">
    <property type="match status" value="1"/>
</dbReference>
<evidence type="ECO:0000256" key="15">
    <source>
        <dbReference type="ARBA" id="ARBA00039024"/>
    </source>
</evidence>
<comment type="similarity">
    <text evidence="2">Belongs to the polyprenol kinase family.</text>
</comment>
<feature type="domain" description="MYND-type" evidence="19">
    <location>
        <begin position="82"/>
        <end position="128"/>
    </location>
</feature>
<dbReference type="PROSITE" id="PS50865">
    <property type="entry name" value="ZF_MYND_2"/>
    <property type="match status" value="1"/>
</dbReference>
<keyword evidence="6" id="KW-0812">Transmembrane</keyword>
<keyword evidence="21" id="KW-1185">Reference proteome</keyword>
<organism evidence="20 21">
    <name type="scientific">Astrephomene gubernaculifera</name>
    <dbReference type="NCBI Taxonomy" id="47775"/>
    <lineage>
        <taxon>Eukaryota</taxon>
        <taxon>Viridiplantae</taxon>
        <taxon>Chlorophyta</taxon>
        <taxon>core chlorophytes</taxon>
        <taxon>Chlorophyceae</taxon>
        <taxon>CS clade</taxon>
        <taxon>Chlamydomonadales</taxon>
        <taxon>Astrephomenaceae</taxon>
        <taxon>Astrephomene</taxon>
    </lineage>
</organism>
<evidence type="ECO:0000256" key="17">
    <source>
        <dbReference type="PROSITE-ProRule" id="PRU00134"/>
    </source>
</evidence>
<evidence type="ECO:0000256" key="7">
    <source>
        <dbReference type="ARBA" id="ARBA00022723"/>
    </source>
</evidence>
<evidence type="ECO:0000256" key="10">
    <source>
        <dbReference type="ARBA" id="ARBA00022833"/>
    </source>
</evidence>
<protein>
    <recommendedName>
        <fullName evidence="15">phytol kinase</fullName>
        <ecNumber evidence="15">2.7.1.182</ecNumber>
    </recommendedName>
</protein>
<evidence type="ECO:0000256" key="11">
    <source>
        <dbReference type="ARBA" id="ARBA00022946"/>
    </source>
</evidence>
<evidence type="ECO:0000256" key="3">
    <source>
        <dbReference type="ARBA" id="ARBA00022528"/>
    </source>
</evidence>